<keyword evidence="3" id="KW-1185">Reference proteome</keyword>
<dbReference type="Proteomes" id="UP000708208">
    <property type="component" value="Unassembled WGS sequence"/>
</dbReference>
<dbReference type="AlphaFoldDB" id="A0A8J2NU31"/>
<feature type="non-terminal residue" evidence="2">
    <location>
        <position position="1"/>
    </location>
</feature>
<proteinExistence type="predicted"/>
<comment type="caution">
    <text evidence="2">The sequence shown here is derived from an EMBL/GenBank/DDBJ whole genome shotgun (WGS) entry which is preliminary data.</text>
</comment>
<name>A0A8J2NU31_9HEXA</name>
<evidence type="ECO:0000313" key="2">
    <source>
        <dbReference type="EMBL" id="CAG7721053.1"/>
    </source>
</evidence>
<accession>A0A8J2NU31</accession>
<dbReference type="EMBL" id="CAJVCH010076544">
    <property type="protein sequence ID" value="CAG7721053.1"/>
    <property type="molecule type" value="Genomic_DNA"/>
</dbReference>
<reference evidence="2" key="1">
    <citation type="submission" date="2021-06" db="EMBL/GenBank/DDBJ databases">
        <authorList>
            <person name="Hodson N. C."/>
            <person name="Mongue J. A."/>
            <person name="Jaron S. K."/>
        </authorList>
    </citation>
    <scope>NUCLEOTIDE SEQUENCE</scope>
</reference>
<evidence type="ECO:0000313" key="3">
    <source>
        <dbReference type="Proteomes" id="UP000708208"/>
    </source>
</evidence>
<evidence type="ECO:0000256" key="1">
    <source>
        <dbReference type="SAM" id="MobiDB-lite"/>
    </source>
</evidence>
<gene>
    <name evidence="2" type="ORF">AFUS01_LOCUS10302</name>
</gene>
<sequence>MPRNLVIRSTKPQVPVKKRPGARKQAKVKNVPEADNLMSSEERKLLRIQYGYTNVCSFCNFQGNNSTEVALHVGYGCRLPLTNQMVFKMSEQKQKGSSRSQHPGTPMEYLYLWLGPSPKGKPRRSSDMRIKGTRGKDRINNFKRDVAEGMKEGSLDFVGVPVCFYPAQRWHKLIGMTHSAMIVIKIRHEINGTVQASYYDSFQTERSTMFCNR</sequence>
<feature type="region of interest" description="Disordered" evidence="1">
    <location>
        <begin position="1"/>
        <end position="23"/>
    </location>
</feature>
<organism evidence="2 3">
    <name type="scientific">Allacma fusca</name>
    <dbReference type="NCBI Taxonomy" id="39272"/>
    <lineage>
        <taxon>Eukaryota</taxon>
        <taxon>Metazoa</taxon>
        <taxon>Ecdysozoa</taxon>
        <taxon>Arthropoda</taxon>
        <taxon>Hexapoda</taxon>
        <taxon>Collembola</taxon>
        <taxon>Symphypleona</taxon>
        <taxon>Sminthuridae</taxon>
        <taxon>Allacma</taxon>
    </lineage>
</organism>
<protein>
    <submittedName>
        <fullName evidence="2">Uncharacterized protein</fullName>
    </submittedName>
</protein>